<dbReference type="AlphaFoldDB" id="B4NRV3"/>
<comment type="subcellular location">
    <subcellularLocation>
        <location evidence="2">Chromosome</location>
    </subcellularLocation>
    <subcellularLocation>
        <location evidence="1">Nucleus</location>
    </subcellularLocation>
</comment>
<name>B4NRV3_DROSI</name>
<dbReference type="PANTHER" id="PTHR45623:SF14">
    <property type="entry name" value="CHROMODOMAIN-HELICASE-DNA-BINDING PROTEIN 1"/>
    <property type="match status" value="1"/>
</dbReference>
<dbReference type="SMART" id="SM00298">
    <property type="entry name" value="CHROMO"/>
    <property type="match status" value="1"/>
</dbReference>
<dbReference type="STRING" id="7240.B4NRV3"/>
<evidence type="ECO:0000256" key="3">
    <source>
        <dbReference type="ARBA" id="ARBA00022454"/>
    </source>
</evidence>
<dbReference type="GO" id="GO:0034728">
    <property type="term" value="P:nucleosome organization"/>
    <property type="evidence" value="ECO:0007669"/>
    <property type="project" value="TreeGrafter"/>
</dbReference>
<feature type="domain" description="Chromo" evidence="9">
    <location>
        <begin position="57"/>
        <end position="153"/>
    </location>
</feature>
<dbReference type="EMBL" id="CH981576">
    <property type="protein sequence ID" value="EDX15331.1"/>
    <property type="molecule type" value="Genomic_DNA"/>
</dbReference>
<evidence type="ECO:0000256" key="7">
    <source>
        <dbReference type="ARBA" id="ARBA00023163"/>
    </source>
</evidence>
<dbReference type="GO" id="GO:0003677">
    <property type="term" value="F:DNA binding"/>
    <property type="evidence" value="ECO:0007669"/>
    <property type="project" value="TreeGrafter"/>
</dbReference>
<evidence type="ECO:0000256" key="1">
    <source>
        <dbReference type="ARBA" id="ARBA00004123"/>
    </source>
</evidence>
<keyword evidence="11" id="KW-1185">Reference proteome</keyword>
<dbReference type="GO" id="GO:0005524">
    <property type="term" value="F:ATP binding"/>
    <property type="evidence" value="ECO:0007669"/>
    <property type="project" value="UniProtKB-KW"/>
</dbReference>
<keyword evidence="6" id="KW-0805">Transcription regulation</keyword>
<evidence type="ECO:0000259" key="9">
    <source>
        <dbReference type="PROSITE" id="PS50013"/>
    </source>
</evidence>
<dbReference type="InterPro" id="IPR023779">
    <property type="entry name" value="Chromodomain_CS"/>
</dbReference>
<organism evidence="10 11">
    <name type="scientific">Drosophila simulans</name>
    <name type="common">Fruit fly</name>
    <dbReference type="NCBI Taxonomy" id="7240"/>
    <lineage>
        <taxon>Eukaryota</taxon>
        <taxon>Metazoa</taxon>
        <taxon>Ecdysozoa</taxon>
        <taxon>Arthropoda</taxon>
        <taxon>Hexapoda</taxon>
        <taxon>Insecta</taxon>
        <taxon>Pterygota</taxon>
        <taxon>Neoptera</taxon>
        <taxon>Endopterygota</taxon>
        <taxon>Diptera</taxon>
        <taxon>Brachycera</taxon>
        <taxon>Muscomorpha</taxon>
        <taxon>Ephydroidea</taxon>
        <taxon>Drosophilidae</taxon>
        <taxon>Drosophila</taxon>
        <taxon>Sophophora</taxon>
    </lineage>
</organism>
<dbReference type="GO" id="GO:0140658">
    <property type="term" value="F:ATP-dependent chromatin remodeler activity"/>
    <property type="evidence" value="ECO:0007669"/>
    <property type="project" value="TreeGrafter"/>
</dbReference>
<keyword evidence="5" id="KW-0067">ATP-binding</keyword>
<dbReference type="InterPro" id="IPR023780">
    <property type="entry name" value="Chromo_domain"/>
</dbReference>
<proteinExistence type="predicted"/>
<evidence type="ECO:0000256" key="8">
    <source>
        <dbReference type="ARBA" id="ARBA00023242"/>
    </source>
</evidence>
<dbReference type="Pfam" id="PF00385">
    <property type="entry name" value="Chromo"/>
    <property type="match status" value="1"/>
</dbReference>
<dbReference type="Gene3D" id="2.40.50.40">
    <property type="match status" value="1"/>
</dbReference>
<dbReference type="GO" id="GO:0003682">
    <property type="term" value="F:chromatin binding"/>
    <property type="evidence" value="ECO:0007669"/>
    <property type="project" value="TreeGrafter"/>
</dbReference>
<evidence type="ECO:0000313" key="11">
    <source>
        <dbReference type="Proteomes" id="UP000000304"/>
    </source>
</evidence>
<dbReference type="GO" id="GO:0016887">
    <property type="term" value="F:ATP hydrolysis activity"/>
    <property type="evidence" value="ECO:0007669"/>
    <property type="project" value="TreeGrafter"/>
</dbReference>
<dbReference type="PANTHER" id="PTHR45623">
    <property type="entry name" value="CHROMODOMAIN-HELICASE-DNA-BINDING PROTEIN 3-RELATED-RELATED"/>
    <property type="match status" value="1"/>
</dbReference>
<dbReference type="CDD" id="cd18666">
    <property type="entry name" value="CD1_tandem_CHD1-2_like"/>
    <property type="match status" value="1"/>
</dbReference>
<keyword evidence="4" id="KW-0547">Nucleotide-binding</keyword>
<dbReference type="GO" id="GO:0042393">
    <property type="term" value="F:histone binding"/>
    <property type="evidence" value="ECO:0007669"/>
    <property type="project" value="TreeGrafter"/>
</dbReference>
<dbReference type="InterPro" id="IPR016197">
    <property type="entry name" value="Chromo-like_dom_sf"/>
</dbReference>
<dbReference type="Bgee" id="FBgn0194180">
    <property type="expression patterns" value="Expressed in embryo and 3 other cell types or tissues"/>
</dbReference>
<dbReference type="PROSITE" id="PS00598">
    <property type="entry name" value="CHROMO_1"/>
    <property type="match status" value="1"/>
</dbReference>
<dbReference type="PROSITE" id="PS50013">
    <property type="entry name" value="CHROMO_2"/>
    <property type="match status" value="1"/>
</dbReference>
<dbReference type="HOGENOM" id="CLU_1373547_0_0_1"/>
<dbReference type="GO" id="GO:0000785">
    <property type="term" value="C:chromatin"/>
    <property type="evidence" value="ECO:0007669"/>
    <property type="project" value="TreeGrafter"/>
</dbReference>
<keyword evidence="3" id="KW-0158">Chromosome</keyword>
<evidence type="ECO:0000256" key="5">
    <source>
        <dbReference type="ARBA" id="ARBA00022840"/>
    </source>
</evidence>
<evidence type="ECO:0000256" key="4">
    <source>
        <dbReference type="ARBA" id="ARBA00022741"/>
    </source>
</evidence>
<evidence type="ECO:0000313" key="10">
    <source>
        <dbReference type="EMBL" id="EDX15331.1"/>
    </source>
</evidence>
<evidence type="ECO:0000256" key="2">
    <source>
        <dbReference type="ARBA" id="ARBA00004286"/>
    </source>
</evidence>
<accession>B4NRV3</accession>
<reference evidence="10 11" key="1">
    <citation type="journal article" date="2007" name="Nature">
        <title>Evolution of genes and genomes on the Drosophila phylogeny.</title>
        <authorList>
            <consortium name="Drosophila 12 Genomes Consortium"/>
            <person name="Clark A.G."/>
            <person name="Eisen M.B."/>
            <person name="Smith D.R."/>
            <person name="Bergman C.M."/>
            <person name="Oliver B."/>
            <person name="Markow T.A."/>
            <person name="Kaufman T.C."/>
            <person name="Kellis M."/>
            <person name="Gelbart W."/>
            <person name="Iyer V.N."/>
            <person name="Pollard D.A."/>
            <person name="Sackton T.B."/>
            <person name="Larracuente A.M."/>
            <person name="Singh N.D."/>
            <person name="Abad J.P."/>
            <person name="Abt D.N."/>
            <person name="Adryan B."/>
            <person name="Aguade M."/>
            <person name="Akashi H."/>
            <person name="Anderson W.W."/>
            <person name="Aquadro C.F."/>
            <person name="Ardell D.H."/>
            <person name="Arguello R."/>
            <person name="Artieri C.G."/>
            <person name="Barbash D.A."/>
            <person name="Barker D."/>
            <person name="Barsanti P."/>
            <person name="Batterham P."/>
            <person name="Batzoglou S."/>
            <person name="Begun D."/>
            <person name="Bhutkar A."/>
            <person name="Blanco E."/>
            <person name="Bosak S.A."/>
            <person name="Bradley R.K."/>
            <person name="Brand A.D."/>
            <person name="Brent M.R."/>
            <person name="Brooks A.N."/>
            <person name="Brown R.H."/>
            <person name="Butlin R.K."/>
            <person name="Caggese C."/>
            <person name="Calvi B.R."/>
            <person name="Bernardo de Carvalho A."/>
            <person name="Caspi A."/>
            <person name="Castrezana S."/>
            <person name="Celniker S.E."/>
            <person name="Chang J.L."/>
            <person name="Chapple C."/>
            <person name="Chatterji S."/>
            <person name="Chinwalla A."/>
            <person name="Civetta A."/>
            <person name="Clifton S.W."/>
            <person name="Comeron J.M."/>
            <person name="Costello J.C."/>
            <person name="Coyne J.A."/>
            <person name="Daub J."/>
            <person name="David R.G."/>
            <person name="Delcher A.L."/>
            <person name="Delehaunty K."/>
            <person name="Do C.B."/>
            <person name="Ebling H."/>
            <person name="Edwards K."/>
            <person name="Eickbush T."/>
            <person name="Evans J.D."/>
            <person name="Filipski A."/>
            <person name="Findeiss S."/>
            <person name="Freyhult E."/>
            <person name="Fulton L."/>
            <person name="Fulton R."/>
            <person name="Garcia A.C."/>
            <person name="Gardiner A."/>
            <person name="Garfield D.A."/>
            <person name="Garvin B.E."/>
            <person name="Gibson G."/>
            <person name="Gilbert D."/>
            <person name="Gnerre S."/>
            <person name="Godfrey J."/>
            <person name="Good R."/>
            <person name="Gotea V."/>
            <person name="Gravely B."/>
            <person name="Greenberg A.J."/>
            <person name="Griffiths-Jones S."/>
            <person name="Gross S."/>
            <person name="Guigo R."/>
            <person name="Gustafson E.A."/>
            <person name="Haerty W."/>
            <person name="Hahn M.W."/>
            <person name="Halligan D.L."/>
            <person name="Halpern A.L."/>
            <person name="Halter G.M."/>
            <person name="Han M.V."/>
            <person name="Heger A."/>
            <person name="Hillier L."/>
            <person name="Hinrichs A.S."/>
            <person name="Holmes I."/>
            <person name="Hoskins R.A."/>
            <person name="Hubisz M.J."/>
            <person name="Hultmark D."/>
            <person name="Huntley M.A."/>
            <person name="Jaffe D.B."/>
            <person name="Jagadeeshan S."/>
            <person name="Jeck W.R."/>
            <person name="Johnson J."/>
            <person name="Jones C.D."/>
            <person name="Jordan W.C."/>
            <person name="Karpen G.H."/>
            <person name="Kataoka E."/>
            <person name="Keightley P.D."/>
            <person name="Kheradpour P."/>
            <person name="Kirkness E.F."/>
            <person name="Koerich L.B."/>
            <person name="Kristiansen K."/>
            <person name="Kudrna D."/>
            <person name="Kulathinal R.J."/>
            <person name="Kumar S."/>
            <person name="Kwok R."/>
            <person name="Lander E."/>
            <person name="Langley C.H."/>
            <person name="Lapoint R."/>
            <person name="Lazzaro B.P."/>
            <person name="Lee S.J."/>
            <person name="Levesque L."/>
            <person name="Li R."/>
            <person name="Lin C.F."/>
            <person name="Lin M.F."/>
            <person name="Lindblad-Toh K."/>
            <person name="Llopart A."/>
            <person name="Long M."/>
            <person name="Low L."/>
            <person name="Lozovsky E."/>
            <person name="Lu J."/>
            <person name="Luo M."/>
            <person name="Machado C.A."/>
            <person name="Makalowski W."/>
            <person name="Marzo M."/>
            <person name="Matsuda M."/>
            <person name="Matzkin L."/>
            <person name="McAllister B."/>
            <person name="McBride C.S."/>
            <person name="McKernan B."/>
            <person name="McKernan K."/>
            <person name="Mendez-Lago M."/>
            <person name="Minx P."/>
            <person name="Mollenhauer M.U."/>
            <person name="Montooth K."/>
            <person name="Mount S.M."/>
            <person name="Mu X."/>
            <person name="Myers E."/>
            <person name="Negre B."/>
            <person name="Newfeld S."/>
            <person name="Nielsen R."/>
            <person name="Noor M.A."/>
            <person name="O'Grady P."/>
            <person name="Pachter L."/>
            <person name="Papaceit M."/>
            <person name="Parisi M.J."/>
            <person name="Parisi M."/>
            <person name="Parts L."/>
            <person name="Pedersen J.S."/>
            <person name="Pesole G."/>
            <person name="Phillippy A.M."/>
            <person name="Ponting C.P."/>
            <person name="Pop M."/>
            <person name="Porcelli D."/>
            <person name="Powell J.R."/>
            <person name="Prohaska S."/>
            <person name="Pruitt K."/>
            <person name="Puig M."/>
            <person name="Quesneville H."/>
            <person name="Ram K.R."/>
            <person name="Rand D."/>
            <person name="Rasmussen M.D."/>
            <person name="Reed L.K."/>
            <person name="Reenan R."/>
            <person name="Reily A."/>
            <person name="Remington K.A."/>
            <person name="Rieger T.T."/>
            <person name="Ritchie M.G."/>
            <person name="Robin C."/>
            <person name="Rogers Y.H."/>
            <person name="Rohde C."/>
            <person name="Rozas J."/>
            <person name="Rubenfield M.J."/>
            <person name="Ruiz A."/>
            <person name="Russo S."/>
            <person name="Salzberg S.L."/>
            <person name="Sanchez-Gracia A."/>
            <person name="Saranga D.J."/>
            <person name="Sato H."/>
            <person name="Schaeffer S.W."/>
            <person name="Schatz M.C."/>
            <person name="Schlenke T."/>
            <person name="Schwartz R."/>
            <person name="Segarra C."/>
            <person name="Singh R.S."/>
            <person name="Sirot L."/>
            <person name="Sirota M."/>
            <person name="Sisneros N.B."/>
            <person name="Smith C.D."/>
            <person name="Smith T.F."/>
            <person name="Spieth J."/>
            <person name="Stage D.E."/>
            <person name="Stark A."/>
            <person name="Stephan W."/>
            <person name="Strausberg R.L."/>
            <person name="Strempel S."/>
            <person name="Sturgill D."/>
            <person name="Sutton G."/>
            <person name="Sutton G.G."/>
            <person name="Tao W."/>
            <person name="Teichmann S."/>
            <person name="Tobari Y.N."/>
            <person name="Tomimura Y."/>
            <person name="Tsolas J.M."/>
            <person name="Valente V.L."/>
            <person name="Venter E."/>
            <person name="Venter J.C."/>
            <person name="Vicario S."/>
            <person name="Vieira F.G."/>
            <person name="Vilella A.J."/>
            <person name="Villasante A."/>
            <person name="Walenz B."/>
            <person name="Wang J."/>
            <person name="Wasserman M."/>
            <person name="Watts T."/>
            <person name="Wilson D."/>
            <person name="Wilson R.K."/>
            <person name="Wing R.A."/>
            <person name="Wolfner M.F."/>
            <person name="Wong A."/>
            <person name="Wong G.K."/>
            <person name="Wu C.I."/>
            <person name="Wu G."/>
            <person name="Yamamoto D."/>
            <person name="Yang H.P."/>
            <person name="Yang S.P."/>
            <person name="Yorke J.A."/>
            <person name="Yoshida K."/>
            <person name="Zdobnov E."/>
            <person name="Zhang P."/>
            <person name="Zhang Y."/>
            <person name="Zimin A.V."/>
            <person name="Baldwin J."/>
            <person name="Abdouelleil A."/>
            <person name="Abdulkadir J."/>
            <person name="Abebe A."/>
            <person name="Abera B."/>
            <person name="Abreu J."/>
            <person name="Acer S.C."/>
            <person name="Aftuck L."/>
            <person name="Alexander A."/>
            <person name="An P."/>
            <person name="Anderson E."/>
            <person name="Anderson S."/>
            <person name="Arachi H."/>
            <person name="Azer M."/>
            <person name="Bachantsang P."/>
            <person name="Barry A."/>
            <person name="Bayul T."/>
            <person name="Berlin A."/>
            <person name="Bessette D."/>
            <person name="Bloom T."/>
            <person name="Blye J."/>
            <person name="Boguslavskiy L."/>
            <person name="Bonnet C."/>
            <person name="Boukhgalter B."/>
            <person name="Bourzgui I."/>
            <person name="Brown A."/>
            <person name="Cahill P."/>
            <person name="Channer S."/>
            <person name="Cheshatsang Y."/>
            <person name="Chuda L."/>
            <person name="Citroen M."/>
            <person name="Collymore A."/>
            <person name="Cooke P."/>
            <person name="Costello M."/>
            <person name="D'Aco K."/>
            <person name="Daza R."/>
            <person name="De Haan G."/>
            <person name="DeGray S."/>
            <person name="DeMaso C."/>
            <person name="Dhargay N."/>
            <person name="Dooley K."/>
            <person name="Dooley E."/>
            <person name="Doricent M."/>
            <person name="Dorje P."/>
            <person name="Dorjee K."/>
            <person name="Dupes A."/>
            <person name="Elong R."/>
            <person name="Falk J."/>
            <person name="Farina A."/>
            <person name="Faro S."/>
            <person name="Ferguson D."/>
            <person name="Fisher S."/>
            <person name="Foley C.D."/>
            <person name="Franke A."/>
            <person name="Friedrich D."/>
            <person name="Gadbois L."/>
            <person name="Gearin G."/>
            <person name="Gearin C.R."/>
            <person name="Giannoukos G."/>
            <person name="Goode T."/>
            <person name="Graham J."/>
            <person name="Grandbois E."/>
            <person name="Grewal S."/>
            <person name="Gyaltsen K."/>
            <person name="Hafez N."/>
            <person name="Hagos B."/>
            <person name="Hall J."/>
            <person name="Henson C."/>
            <person name="Hollinger A."/>
            <person name="Honan T."/>
            <person name="Huard M.D."/>
            <person name="Hughes L."/>
            <person name="Hurhula B."/>
            <person name="Husby M.E."/>
            <person name="Kamat A."/>
            <person name="Kanga B."/>
            <person name="Kashin S."/>
            <person name="Khazanovich D."/>
            <person name="Kisner P."/>
            <person name="Lance K."/>
            <person name="Lara M."/>
            <person name="Lee W."/>
            <person name="Lennon N."/>
            <person name="Letendre F."/>
            <person name="LeVine R."/>
            <person name="Lipovsky A."/>
            <person name="Liu X."/>
            <person name="Liu J."/>
            <person name="Liu S."/>
            <person name="Lokyitsang T."/>
            <person name="Lokyitsang Y."/>
            <person name="Lubonja R."/>
            <person name="Lui A."/>
            <person name="MacDonald P."/>
            <person name="Magnisalis V."/>
            <person name="Maru K."/>
            <person name="Matthews C."/>
            <person name="McCusker W."/>
            <person name="McDonough S."/>
            <person name="Mehta T."/>
            <person name="Meldrim J."/>
            <person name="Meneus L."/>
            <person name="Mihai O."/>
            <person name="Mihalev A."/>
            <person name="Mihova T."/>
            <person name="Mittelman R."/>
            <person name="Mlenga V."/>
            <person name="Montmayeur A."/>
            <person name="Mulrain L."/>
            <person name="Navidi A."/>
            <person name="Naylor J."/>
            <person name="Negash T."/>
            <person name="Nguyen T."/>
            <person name="Nguyen N."/>
            <person name="Nicol R."/>
            <person name="Norbu C."/>
            <person name="Norbu N."/>
            <person name="Novod N."/>
            <person name="O'Neill B."/>
            <person name="Osman S."/>
            <person name="Markiewicz E."/>
            <person name="Oyono O.L."/>
            <person name="Patti C."/>
            <person name="Phunkhang P."/>
            <person name="Pierre F."/>
            <person name="Priest M."/>
            <person name="Raghuraman S."/>
            <person name="Rege F."/>
            <person name="Reyes R."/>
            <person name="Rise C."/>
            <person name="Rogov P."/>
            <person name="Ross K."/>
            <person name="Ryan E."/>
            <person name="Settipalli S."/>
            <person name="Shea T."/>
            <person name="Sherpa N."/>
            <person name="Shi L."/>
            <person name="Shih D."/>
            <person name="Sparrow T."/>
            <person name="Spaulding J."/>
            <person name="Stalker J."/>
            <person name="Stange-Thomann N."/>
            <person name="Stavropoulos S."/>
            <person name="Stone C."/>
            <person name="Strader C."/>
            <person name="Tesfaye S."/>
            <person name="Thomson T."/>
            <person name="Thoulutsang Y."/>
            <person name="Thoulutsang D."/>
            <person name="Topham K."/>
            <person name="Topping I."/>
            <person name="Tsamla T."/>
            <person name="Vassiliev H."/>
            <person name="Vo A."/>
            <person name="Wangchuk T."/>
            <person name="Wangdi T."/>
            <person name="Weiand M."/>
            <person name="Wilkinson J."/>
            <person name="Wilson A."/>
            <person name="Yadav S."/>
            <person name="Young G."/>
            <person name="Yu Q."/>
            <person name="Zembek L."/>
            <person name="Zhong D."/>
            <person name="Zimmer A."/>
            <person name="Zwirko Z."/>
            <person name="Jaffe D.B."/>
            <person name="Alvarez P."/>
            <person name="Brockman W."/>
            <person name="Butler J."/>
            <person name="Chin C."/>
            <person name="Gnerre S."/>
            <person name="Grabherr M."/>
            <person name="Kleber M."/>
            <person name="Mauceli E."/>
            <person name="MacCallum I."/>
        </authorList>
    </citation>
    <scope>NUCLEOTIDE SEQUENCE [LARGE SCALE GENOMIC DNA]</scope>
    <source>
        <strain evidence="11">white501</strain>
    </source>
</reference>
<dbReference type="SUPFAM" id="SSF54160">
    <property type="entry name" value="Chromo domain-like"/>
    <property type="match status" value="1"/>
</dbReference>
<dbReference type="GO" id="GO:0005634">
    <property type="term" value="C:nucleus"/>
    <property type="evidence" value="ECO:0007669"/>
    <property type="project" value="UniProtKB-SubCell"/>
</dbReference>
<dbReference type="InterPro" id="IPR000953">
    <property type="entry name" value="Chromo/chromo_shadow_dom"/>
</dbReference>
<sequence length="199" mass="22860">MFMFLKRCATRRKGAAVSYKEASEDEATDSEDLLEFEYDESQAATTAAAAEEEEKCETIERILAQRAGKRGCTGNQTTIYAIEENGFDPHAGFDEKQSSDAETETQFLIKWKGWSYIHNTWESEATLRDMKAKGMKKLDNFIKKEQEQACWRRYAGPEDIDYFECQLELQHELLKSYNNVDRIIAKGSKPDDGTEEYSV</sequence>
<dbReference type="OrthoDB" id="5857104at2759"/>
<keyword evidence="7" id="KW-0804">Transcription</keyword>
<dbReference type="Proteomes" id="UP000000304">
    <property type="component" value="Unassembled WGS sequence"/>
</dbReference>
<gene>
    <name evidence="10" type="primary">Dsim\GD11994</name>
    <name evidence="10" type="ORF">Dsim_GD11994</name>
</gene>
<protein>
    <submittedName>
        <fullName evidence="10">GD11994</fullName>
    </submittedName>
</protein>
<evidence type="ECO:0000256" key="6">
    <source>
        <dbReference type="ARBA" id="ARBA00023015"/>
    </source>
</evidence>
<keyword evidence="8" id="KW-0539">Nucleus</keyword>